<feature type="signal peptide" evidence="1">
    <location>
        <begin position="1"/>
        <end position="29"/>
    </location>
</feature>
<dbReference type="SUPFAM" id="SSF56935">
    <property type="entry name" value="Porins"/>
    <property type="match status" value="1"/>
</dbReference>
<keyword evidence="4" id="KW-1185">Reference proteome</keyword>
<accession>A0A1H0TD67</accession>
<evidence type="ECO:0000313" key="4">
    <source>
        <dbReference type="Proteomes" id="UP000198795"/>
    </source>
</evidence>
<organism evidence="3 4">
    <name type="scientific">Filomicrobium insigne</name>
    <dbReference type="NCBI Taxonomy" id="418854"/>
    <lineage>
        <taxon>Bacteria</taxon>
        <taxon>Pseudomonadati</taxon>
        <taxon>Pseudomonadota</taxon>
        <taxon>Alphaproteobacteria</taxon>
        <taxon>Hyphomicrobiales</taxon>
        <taxon>Hyphomicrobiaceae</taxon>
        <taxon>Filomicrobium</taxon>
    </lineage>
</organism>
<keyword evidence="1" id="KW-0732">Signal</keyword>
<evidence type="ECO:0000259" key="2">
    <source>
        <dbReference type="Pfam" id="PF13609"/>
    </source>
</evidence>
<dbReference type="RefSeq" id="WP_090230225.1">
    <property type="nucleotide sequence ID" value="NZ_FNJC01000004.1"/>
</dbReference>
<dbReference type="EMBL" id="FNJC01000004">
    <property type="protein sequence ID" value="SDP51785.1"/>
    <property type="molecule type" value="Genomic_DNA"/>
</dbReference>
<dbReference type="InterPro" id="IPR023614">
    <property type="entry name" value="Porin_dom_sf"/>
</dbReference>
<sequence length="391" mass="41985">MIGGLFKTTSTLALAAVAGLMVSGVSAKAADLGGDCCADLEERVAELEATTARKGNRKVSLEVYGQVTTAVMWWDDGYEDNVYVVDPQTSNTRFGFRGSARVTPDISAGYQIELAWQQADATRVREDNDEGADMPEFRQAHWYIKSETWGKVRVGFADTANSGIAEIDLSNASVADGMSSSQAGSAIMQNDMGGPAFGNYEFNRANVVRYDTPTFGGFVVSAAWGEDDLWDVAVRYAGEWGGFKIAAGIAYGENTDRNNGAGPSDDPAVEVLNGGLSIMHSPTGLFVTGSAGTRDADDFADEEHFWFVSGGIEQKWNSLGKTTLFGMGGEQEDRLDRTATFWGLGVVQKIDAAAMDLFVSYRHYELDGGTVGLFGPEDQFDTVVGGARIKF</sequence>
<dbReference type="Gene3D" id="2.40.160.10">
    <property type="entry name" value="Porin"/>
    <property type="match status" value="1"/>
</dbReference>
<dbReference type="Proteomes" id="UP000198795">
    <property type="component" value="Unassembled WGS sequence"/>
</dbReference>
<feature type="domain" description="Porin" evidence="2">
    <location>
        <begin position="15"/>
        <end position="368"/>
    </location>
</feature>
<evidence type="ECO:0000256" key="1">
    <source>
        <dbReference type="SAM" id="SignalP"/>
    </source>
</evidence>
<protein>
    <recommendedName>
        <fullName evidence="2">Porin domain-containing protein</fullName>
    </recommendedName>
</protein>
<reference evidence="3 4" key="1">
    <citation type="submission" date="2016-10" db="EMBL/GenBank/DDBJ databases">
        <authorList>
            <person name="Varghese N."/>
            <person name="Submissions S."/>
        </authorList>
    </citation>
    <scope>NUCLEOTIDE SEQUENCE [LARGE SCALE GENOMIC DNA]</scope>
    <source>
        <strain evidence="3 4">CGMCC 1.6497</strain>
    </source>
</reference>
<name>A0A1H0TD67_9HYPH</name>
<dbReference type="InterPro" id="IPR033900">
    <property type="entry name" value="Gram_neg_porin_domain"/>
</dbReference>
<comment type="caution">
    <text evidence="3">The sequence shown here is derived from an EMBL/GenBank/DDBJ whole genome shotgun (WGS) entry which is preliminary data.</text>
</comment>
<evidence type="ECO:0000313" key="3">
    <source>
        <dbReference type="EMBL" id="SDP51785.1"/>
    </source>
</evidence>
<proteinExistence type="predicted"/>
<dbReference type="Pfam" id="PF13609">
    <property type="entry name" value="Porin_4"/>
    <property type="match status" value="1"/>
</dbReference>
<feature type="chain" id="PRO_5045982905" description="Porin domain-containing protein" evidence="1">
    <location>
        <begin position="30"/>
        <end position="391"/>
    </location>
</feature>
<gene>
    <name evidence="3" type="ORF">SAMN04488061_3265</name>
</gene>